<comment type="caution">
    <text evidence="2">The sequence shown here is derived from an EMBL/GenBank/DDBJ whole genome shotgun (WGS) entry which is preliminary data.</text>
</comment>
<evidence type="ECO:0000313" key="2">
    <source>
        <dbReference type="EMBL" id="KAA3483087.1"/>
    </source>
</evidence>
<sequence length="311" mass="35286">MRMVVDASANVALVSKSYNKTYEIIERISSNNDQPTNKPQEEVAGIHEVDAFTSLVAQVSLISLTLNNFTTNGFNNVVTQPPNQFENIACVYCGEGHLFENFRSNPESVFYMGRQEPESNFYNPSWRNHLKFSWSNQGVGPSNTYVQPRPTQPPKPPQLEPSNSLENLLKVYMTKNDVTLRNLENQVSIFPNDTKNPRNSRKEHCKALTLKTGKTLEPNIIEIEEQPADAREKMEVQPSVETPVSPDPESVNSNKKKCHSRGIALYKLGILHPPTLKGFKNKTKKSSSRTLEKMPNYVKFMKDILSKKMRL</sequence>
<evidence type="ECO:0000256" key="1">
    <source>
        <dbReference type="SAM" id="MobiDB-lite"/>
    </source>
</evidence>
<keyword evidence="3" id="KW-1185">Reference proteome</keyword>
<gene>
    <name evidence="2" type="ORF">EPI10_005284</name>
</gene>
<proteinExistence type="predicted"/>
<accession>A0A5B6WQ58</accession>
<name>A0A5B6WQ58_9ROSI</name>
<feature type="region of interest" description="Disordered" evidence="1">
    <location>
        <begin position="140"/>
        <end position="162"/>
    </location>
</feature>
<dbReference type="EMBL" id="SMMG02000002">
    <property type="protein sequence ID" value="KAA3483087.1"/>
    <property type="molecule type" value="Genomic_DNA"/>
</dbReference>
<dbReference type="OrthoDB" id="1002461at2759"/>
<dbReference type="Proteomes" id="UP000325315">
    <property type="component" value="Unassembled WGS sequence"/>
</dbReference>
<protein>
    <submittedName>
        <fullName evidence="2">Transposon Ty3-I Gag-Pol polyprotein</fullName>
    </submittedName>
</protein>
<evidence type="ECO:0000313" key="3">
    <source>
        <dbReference type="Proteomes" id="UP000325315"/>
    </source>
</evidence>
<organism evidence="2 3">
    <name type="scientific">Gossypium australe</name>
    <dbReference type="NCBI Taxonomy" id="47621"/>
    <lineage>
        <taxon>Eukaryota</taxon>
        <taxon>Viridiplantae</taxon>
        <taxon>Streptophyta</taxon>
        <taxon>Embryophyta</taxon>
        <taxon>Tracheophyta</taxon>
        <taxon>Spermatophyta</taxon>
        <taxon>Magnoliopsida</taxon>
        <taxon>eudicotyledons</taxon>
        <taxon>Gunneridae</taxon>
        <taxon>Pentapetalae</taxon>
        <taxon>rosids</taxon>
        <taxon>malvids</taxon>
        <taxon>Malvales</taxon>
        <taxon>Malvaceae</taxon>
        <taxon>Malvoideae</taxon>
        <taxon>Gossypium</taxon>
    </lineage>
</organism>
<reference evidence="2" key="1">
    <citation type="submission" date="2019-08" db="EMBL/GenBank/DDBJ databases">
        <authorList>
            <person name="Liu F."/>
        </authorList>
    </citation>
    <scope>NUCLEOTIDE SEQUENCE [LARGE SCALE GENOMIC DNA]</scope>
    <source>
        <strain evidence="2">PA1801</strain>
        <tissue evidence="2">Leaf</tissue>
    </source>
</reference>
<dbReference type="AlphaFoldDB" id="A0A5B6WQ58"/>
<feature type="compositionally biased region" description="Pro residues" evidence="1">
    <location>
        <begin position="150"/>
        <end position="159"/>
    </location>
</feature>